<sequence length="288" mass="32892">MLEESIVIDVSSSVGSQMMEAVKSRRMVFVAGLPSAGKSFILQQLTIMAGIEGRKVYSLQWDDARRSFETEEALARFPEVDNLTHPAIRKAVGYWVRNAVVKWHAANPDPANTLIVELPVMGGRFVELMQQHDDEAENLLASDQVIMFTPIPSVEVRAAIENVRQETITNPRHELEAKDAPLYIVQAEWQSVRQIYNQQNGIESDAKRDSIYDPEIYREVFLNLLRFRNYSILDIDQLYEVKGSAYERPVPVEVIEAEEADIKASYERLDIEFPGEKAERAIDDWANY</sequence>
<accession>A0A285NE97</accession>
<gene>
    <name evidence="1" type="ORF">SAMN06265368_1153</name>
</gene>
<dbReference type="SUPFAM" id="SSF52540">
    <property type="entry name" value="P-loop containing nucleoside triphosphate hydrolases"/>
    <property type="match status" value="1"/>
</dbReference>
<dbReference type="EMBL" id="OBEL01000001">
    <property type="protein sequence ID" value="SNZ07618.1"/>
    <property type="molecule type" value="Genomic_DNA"/>
</dbReference>
<organism evidence="1 2">
    <name type="scientific">Cohaesibacter gelatinilyticus</name>
    <dbReference type="NCBI Taxonomy" id="372072"/>
    <lineage>
        <taxon>Bacteria</taxon>
        <taxon>Pseudomonadati</taxon>
        <taxon>Pseudomonadota</taxon>
        <taxon>Alphaproteobacteria</taxon>
        <taxon>Hyphomicrobiales</taxon>
        <taxon>Cohaesibacteraceae</taxon>
    </lineage>
</organism>
<evidence type="ECO:0000313" key="1">
    <source>
        <dbReference type="EMBL" id="SNZ07618.1"/>
    </source>
</evidence>
<dbReference type="InterPro" id="IPR027417">
    <property type="entry name" value="P-loop_NTPase"/>
</dbReference>
<reference evidence="1 2" key="1">
    <citation type="submission" date="2017-09" db="EMBL/GenBank/DDBJ databases">
        <authorList>
            <person name="Ehlers B."/>
            <person name="Leendertz F.H."/>
        </authorList>
    </citation>
    <scope>NUCLEOTIDE SEQUENCE [LARGE SCALE GENOMIC DNA]</scope>
    <source>
        <strain evidence="1 2">DSM 18289</strain>
    </source>
</reference>
<keyword evidence="2" id="KW-1185">Reference proteome</keyword>
<name>A0A285NE97_9HYPH</name>
<evidence type="ECO:0000313" key="2">
    <source>
        <dbReference type="Proteomes" id="UP000219439"/>
    </source>
</evidence>
<dbReference type="Proteomes" id="UP000219439">
    <property type="component" value="Unassembled WGS sequence"/>
</dbReference>
<protein>
    <submittedName>
        <fullName evidence="1">Uncharacterized protein</fullName>
    </submittedName>
</protein>
<dbReference type="RefSeq" id="WP_097152379.1">
    <property type="nucleotide sequence ID" value="NZ_OBEL01000001.1"/>
</dbReference>
<dbReference type="OrthoDB" id="7701037at2"/>
<dbReference type="AlphaFoldDB" id="A0A285NE97"/>
<proteinExistence type="predicted"/>